<reference evidence="1" key="1">
    <citation type="submission" date="2020-08" db="EMBL/GenBank/DDBJ databases">
        <authorList>
            <person name="Cejkova D."/>
            <person name="Kubasova T."/>
            <person name="Jahodarova E."/>
            <person name="Rychlik I."/>
        </authorList>
    </citation>
    <scope>NUCLEOTIDE SEQUENCE</scope>
    <source>
        <strain evidence="1">An559</strain>
    </source>
</reference>
<dbReference type="Proteomes" id="UP000774750">
    <property type="component" value="Unassembled WGS sequence"/>
</dbReference>
<dbReference type="EMBL" id="JACJKY010000004">
    <property type="protein sequence ID" value="MBM6920214.1"/>
    <property type="molecule type" value="Genomic_DNA"/>
</dbReference>
<reference evidence="1" key="2">
    <citation type="journal article" date="2021" name="Sci. Rep.">
        <title>The distribution of antibiotic resistance genes in chicken gut microbiota commensals.</title>
        <authorList>
            <person name="Juricova H."/>
            <person name="Matiasovicova J."/>
            <person name="Kubasova T."/>
            <person name="Cejkova D."/>
            <person name="Rychlik I."/>
        </authorList>
    </citation>
    <scope>NUCLEOTIDE SEQUENCE</scope>
    <source>
        <strain evidence="1">An559</strain>
    </source>
</reference>
<organism evidence="1 2">
    <name type="scientific">Merdimmobilis hominis</name>
    <dbReference type="NCBI Taxonomy" id="2897707"/>
    <lineage>
        <taxon>Bacteria</taxon>
        <taxon>Bacillati</taxon>
        <taxon>Bacillota</taxon>
        <taxon>Clostridia</taxon>
        <taxon>Eubacteriales</taxon>
        <taxon>Oscillospiraceae</taxon>
        <taxon>Merdimmobilis</taxon>
    </lineage>
</organism>
<evidence type="ECO:0000313" key="2">
    <source>
        <dbReference type="Proteomes" id="UP000774750"/>
    </source>
</evidence>
<sequence>MTNEKATIRCEAIFSDDKEYRYLLSKVWDKNRPIATVISISPSTFYNVTCDTTTMLIQNNLEALGCGGVELVNLISKVGVEAKRLKSLIDDIGEETDRYILESVKRTALTILAWGRIAGMNKAFQAREAEVLELLEPYMDKVQTISDCAGRENLHPLTPSIRNEWNLSLYQSETAE</sequence>
<gene>
    <name evidence="1" type="ORF">H6A12_03450</name>
</gene>
<evidence type="ECO:0000313" key="1">
    <source>
        <dbReference type="EMBL" id="MBM6920214.1"/>
    </source>
</evidence>
<keyword evidence="2" id="KW-1185">Reference proteome</keyword>
<accession>A0A939BCK7</accession>
<dbReference type="Pfam" id="PF07799">
    <property type="entry name" value="DUF1643"/>
    <property type="match status" value="1"/>
</dbReference>
<dbReference type="InterPro" id="IPR012441">
    <property type="entry name" value="DUF1643"/>
</dbReference>
<protein>
    <submittedName>
        <fullName evidence="1">DUF1643 domain-containing protein</fullName>
    </submittedName>
</protein>
<name>A0A939BCK7_9FIRM</name>
<dbReference type="AlphaFoldDB" id="A0A939BCK7"/>
<dbReference type="RefSeq" id="WP_204444781.1">
    <property type="nucleotide sequence ID" value="NZ_JACJKY010000004.1"/>
</dbReference>
<proteinExistence type="predicted"/>
<comment type="caution">
    <text evidence="1">The sequence shown here is derived from an EMBL/GenBank/DDBJ whole genome shotgun (WGS) entry which is preliminary data.</text>
</comment>